<dbReference type="InterPro" id="IPR029063">
    <property type="entry name" value="SAM-dependent_MTases_sf"/>
</dbReference>
<dbReference type="KEGG" id="sri:SELR_03410"/>
<feature type="binding site" evidence="5">
    <location>
        <begin position="196"/>
        <end position="199"/>
    </location>
    <ligand>
        <name>substrate</name>
    </ligand>
</feature>
<keyword evidence="3 5" id="KW-0949">S-adenosyl-L-methionine</keyword>
<organism evidence="8 9">
    <name type="scientific">Selenomonas ruminantium subsp. lactilytica (strain NBRC 103574 / TAM6421)</name>
    <dbReference type="NCBI Taxonomy" id="927704"/>
    <lineage>
        <taxon>Bacteria</taxon>
        <taxon>Bacillati</taxon>
        <taxon>Bacillota</taxon>
        <taxon>Negativicutes</taxon>
        <taxon>Selenomonadales</taxon>
        <taxon>Selenomonadaceae</taxon>
        <taxon>Selenomonas</taxon>
    </lineage>
</organism>
<dbReference type="Pfam" id="PF05175">
    <property type="entry name" value="MTS"/>
    <property type="match status" value="1"/>
</dbReference>
<comment type="function">
    <text evidence="5">Methylates the class 1 translation termination release factors RF1/PrfA and RF2/PrfB on the glutamine residue of the universally conserved GGQ motif.</text>
</comment>
<dbReference type="Gene3D" id="1.10.8.10">
    <property type="entry name" value="DNA helicase RuvA subunit, C-terminal domain"/>
    <property type="match status" value="1"/>
</dbReference>
<keyword evidence="1 5" id="KW-0489">Methyltransferase</keyword>
<comment type="catalytic activity">
    <reaction evidence="4 5">
        <text>L-glutaminyl-[peptide chain release factor] + S-adenosyl-L-methionine = N(5)-methyl-L-glutaminyl-[peptide chain release factor] + S-adenosyl-L-homocysteine + H(+)</text>
        <dbReference type="Rhea" id="RHEA:42896"/>
        <dbReference type="Rhea" id="RHEA-COMP:10271"/>
        <dbReference type="Rhea" id="RHEA-COMP:10272"/>
        <dbReference type="ChEBI" id="CHEBI:15378"/>
        <dbReference type="ChEBI" id="CHEBI:30011"/>
        <dbReference type="ChEBI" id="CHEBI:57856"/>
        <dbReference type="ChEBI" id="CHEBI:59789"/>
        <dbReference type="ChEBI" id="CHEBI:61891"/>
        <dbReference type="EC" id="2.1.1.297"/>
    </reaction>
</comment>
<dbReference type="eggNOG" id="COG2890">
    <property type="taxonomic scope" value="Bacteria"/>
</dbReference>
<dbReference type="HAMAP" id="MF_02126">
    <property type="entry name" value="RF_methyltr_PrmC"/>
    <property type="match status" value="1"/>
</dbReference>
<sequence length="292" mass="32080">MMAGNEVWTIGRILKWTEDYFAQKGIENPRLDAEVLLGHVLHKQRIYLYVHFDEPLQAAELAAFREMIKKRIAHVPVAYILGEKEFMGLTFKVTEATLVPRPDTEILVQAAVDRLRQLGVEAPHFADIGTGTGAVGLSVLHFVQDAILDTVDISPAARAVAEENAATLELKERAHFFTGDLLAPLQGNTYTAILSNPPYIPAKDIEGLSADVRNSEPHTALDGGEDGLDFYRRLCSEAPAMLTAGGFMAFEVGIKQAEDVAKLAKANPLICRTEILKDYAGIERVVVAWKEA</sequence>
<dbReference type="GO" id="GO:0003676">
    <property type="term" value="F:nucleic acid binding"/>
    <property type="evidence" value="ECO:0007669"/>
    <property type="project" value="InterPro"/>
</dbReference>
<comment type="similarity">
    <text evidence="5">Belongs to the protein N5-glutamine methyltransferase family. PrmC subfamily.</text>
</comment>
<dbReference type="Pfam" id="PF17827">
    <property type="entry name" value="PrmC_N"/>
    <property type="match status" value="1"/>
</dbReference>
<proteinExistence type="inferred from homology"/>
<gene>
    <name evidence="8" type="primary">hemK</name>
    <name evidence="5" type="synonym">prmC</name>
    <name evidence="8" type="ordered locus">SELR_03410</name>
</gene>
<dbReference type="InterPro" id="IPR004556">
    <property type="entry name" value="HemK-like"/>
</dbReference>
<dbReference type="EMBL" id="AP012292">
    <property type="protein sequence ID" value="BAL82049.1"/>
    <property type="molecule type" value="Genomic_DNA"/>
</dbReference>
<dbReference type="GO" id="GO:0032259">
    <property type="term" value="P:methylation"/>
    <property type="evidence" value="ECO:0007669"/>
    <property type="project" value="UniProtKB-KW"/>
</dbReference>
<evidence type="ECO:0000256" key="3">
    <source>
        <dbReference type="ARBA" id="ARBA00022691"/>
    </source>
</evidence>
<dbReference type="InterPro" id="IPR019874">
    <property type="entry name" value="RF_methyltr_PrmC"/>
</dbReference>
<feature type="binding site" evidence="5">
    <location>
        <begin position="129"/>
        <end position="133"/>
    </location>
    <ligand>
        <name>S-adenosyl-L-methionine</name>
        <dbReference type="ChEBI" id="CHEBI:59789"/>
    </ligand>
</feature>
<accession>I0GMR2</accession>
<dbReference type="PROSITE" id="PS00092">
    <property type="entry name" value="N6_MTASE"/>
    <property type="match status" value="1"/>
</dbReference>
<name>I0GMR2_SELRL</name>
<evidence type="ECO:0000256" key="1">
    <source>
        <dbReference type="ARBA" id="ARBA00022603"/>
    </source>
</evidence>
<protein>
    <recommendedName>
        <fullName evidence="5">Release factor glutamine methyltransferase</fullName>
        <shortName evidence="5">RF MTase</shortName>
        <ecNumber evidence="5">2.1.1.297</ecNumber>
    </recommendedName>
    <alternativeName>
        <fullName evidence="5">N5-glutamine methyltransferase PrmC</fullName>
    </alternativeName>
    <alternativeName>
        <fullName evidence="5">Protein-(glutamine-N5) MTase PrmC</fullName>
    </alternativeName>
    <alternativeName>
        <fullName evidence="5">Protein-glutamine N-methyltransferase PrmC</fullName>
    </alternativeName>
</protein>
<dbReference type="PANTHER" id="PTHR18895:SF74">
    <property type="entry name" value="MTRF1L RELEASE FACTOR GLUTAMINE METHYLTRANSFERASE"/>
    <property type="match status" value="1"/>
</dbReference>
<dbReference type="PANTHER" id="PTHR18895">
    <property type="entry name" value="HEMK METHYLTRANSFERASE"/>
    <property type="match status" value="1"/>
</dbReference>
<dbReference type="InterPro" id="IPR007848">
    <property type="entry name" value="Small_mtfrase_dom"/>
</dbReference>
<feature type="domain" description="Methyltransferase small" evidence="6">
    <location>
        <begin position="121"/>
        <end position="202"/>
    </location>
</feature>
<dbReference type="Gene3D" id="3.40.50.150">
    <property type="entry name" value="Vaccinia Virus protein VP39"/>
    <property type="match status" value="1"/>
</dbReference>
<dbReference type="NCBIfam" id="TIGR03534">
    <property type="entry name" value="RF_mod_PrmC"/>
    <property type="match status" value="1"/>
</dbReference>
<dbReference type="CDD" id="cd02440">
    <property type="entry name" value="AdoMet_MTases"/>
    <property type="match status" value="1"/>
</dbReference>
<dbReference type="PATRIC" id="fig|927704.6.peg.352"/>
<dbReference type="SUPFAM" id="SSF53335">
    <property type="entry name" value="S-adenosyl-L-methionine-dependent methyltransferases"/>
    <property type="match status" value="1"/>
</dbReference>
<evidence type="ECO:0000256" key="2">
    <source>
        <dbReference type="ARBA" id="ARBA00022679"/>
    </source>
</evidence>
<evidence type="ECO:0000256" key="5">
    <source>
        <dbReference type="HAMAP-Rule" id="MF_02126"/>
    </source>
</evidence>
<reference evidence="8 9" key="1">
    <citation type="submission" date="2011-10" db="EMBL/GenBank/DDBJ databases">
        <title>Whole genome sequence of Selenomonas ruminantium subsp. lactilytica TAM6421.</title>
        <authorList>
            <person name="Oguchi A."/>
            <person name="Ankai A."/>
            <person name="Kaneko J."/>
            <person name="Yamada-Narita S."/>
            <person name="Fukui S."/>
            <person name="Takahashi M."/>
            <person name="Onodera T."/>
            <person name="Kojima S."/>
            <person name="Fushimi T."/>
            <person name="Abe N."/>
            <person name="Kamio Y."/>
            <person name="Yamazaki S."/>
            <person name="Fujita N."/>
        </authorList>
    </citation>
    <scope>NUCLEOTIDE SEQUENCE [LARGE SCALE GENOMIC DNA]</scope>
    <source>
        <strain evidence="9">NBRC 103574 / TAM6421</strain>
    </source>
</reference>
<dbReference type="GO" id="GO:0102559">
    <property type="term" value="F:peptide chain release factor N(5)-glutamine methyltransferase activity"/>
    <property type="evidence" value="ECO:0007669"/>
    <property type="project" value="UniProtKB-EC"/>
</dbReference>
<feature type="domain" description="Release factor glutamine methyltransferase N-terminal" evidence="7">
    <location>
        <begin position="13"/>
        <end position="82"/>
    </location>
</feature>
<dbReference type="EC" id="2.1.1.297" evidence="5"/>
<dbReference type="Proteomes" id="UP000007887">
    <property type="component" value="Chromosome"/>
</dbReference>
<evidence type="ECO:0000256" key="4">
    <source>
        <dbReference type="ARBA" id="ARBA00048391"/>
    </source>
</evidence>
<dbReference type="NCBIfam" id="TIGR00536">
    <property type="entry name" value="hemK_fam"/>
    <property type="match status" value="1"/>
</dbReference>
<evidence type="ECO:0000259" key="7">
    <source>
        <dbReference type="Pfam" id="PF17827"/>
    </source>
</evidence>
<comment type="caution">
    <text evidence="5">Lacks conserved residue(s) required for the propagation of feature annotation.</text>
</comment>
<evidence type="ECO:0000313" key="9">
    <source>
        <dbReference type="Proteomes" id="UP000007887"/>
    </source>
</evidence>
<feature type="binding site" evidence="5">
    <location>
        <position position="196"/>
    </location>
    <ligand>
        <name>S-adenosyl-L-methionine</name>
        <dbReference type="ChEBI" id="CHEBI:59789"/>
    </ligand>
</feature>
<keyword evidence="2 5" id="KW-0808">Transferase</keyword>
<dbReference type="HOGENOM" id="CLU_018398_3_1_9"/>
<dbReference type="InterPro" id="IPR002052">
    <property type="entry name" value="DNA_methylase_N6_adenine_CS"/>
</dbReference>
<dbReference type="AlphaFoldDB" id="I0GMR2"/>
<evidence type="ECO:0000313" key="8">
    <source>
        <dbReference type="EMBL" id="BAL82049.1"/>
    </source>
</evidence>
<dbReference type="InterPro" id="IPR040758">
    <property type="entry name" value="PrmC_N"/>
</dbReference>
<feature type="binding site" evidence="5">
    <location>
        <position position="152"/>
    </location>
    <ligand>
        <name>S-adenosyl-L-methionine</name>
        <dbReference type="ChEBI" id="CHEBI:59789"/>
    </ligand>
</feature>
<evidence type="ECO:0000259" key="6">
    <source>
        <dbReference type="Pfam" id="PF05175"/>
    </source>
</evidence>
<dbReference type="InterPro" id="IPR050320">
    <property type="entry name" value="N5-glutamine_MTase"/>
</dbReference>